<dbReference type="CDD" id="cd01130">
    <property type="entry name" value="VirB11-like_ATPase"/>
    <property type="match status" value="1"/>
</dbReference>
<evidence type="ECO:0000313" key="4">
    <source>
        <dbReference type="Proteomes" id="UP000199382"/>
    </source>
</evidence>
<evidence type="ECO:0000259" key="2">
    <source>
        <dbReference type="Pfam" id="PF00437"/>
    </source>
</evidence>
<dbReference type="GO" id="GO:0016887">
    <property type="term" value="F:ATP hydrolysis activity"/>
    <property type="evidence" value="ECO:0007669"/>
    <property type="project" value="InterPro"/>
</dbReference>
<accession>A0A1G9JWH2</accession>
<dbReference type="PANTHER" id="PTHR30486">
    <property type="entry name" value="TWITCHING MOTILITY PROTEIN PILT"/>
    <property type="match status" value="1"/>
</dbReference>
<proteinExistence type="inferred from homology"/>
<dbReference type="Pfam" id="PF00437">
    <property type="entry name" value="T2SSE"/>
    <property type="match status" value="1"/>
</dbReference>
<dbReference type="Gene3D" id="3.30.450.380">
    <property type="match status" value="1"/>
</dbReference>
<gene>
    <name evidence="3" type="ORF">SAMN04488026_108418</name>
</gene>
<protein>
    <submittedName>
        <fullName evidence="3">Pilus assembly protein CpaF</fullName>
    </submittedName>
</protein>
<dbReference type="AlphaFoldDB" id="A0A1G9JWH2"/>
<comment type="similarity">
    <text evidence="1">Belongs to the GSP E family.</text>
</comment>
<keyword evidence="4" id="KW-1185">Reference proteome</keyword>
<dbReference type="RefSeq" id="WP_093163500.1">
    <property type="nucleotide sequence ID" value="NZ_FNEK01000084.1"/>
</dbReference>
<evidence type="ECO:0000313" key="3">
    <source>
        <dbReference type="EMBL" id="SDL41889.1"/>
    </source>
</evidence>
<dbReference type="InterPro" id="IPR001482">
    <property type="entry name" value="T2SS/T4SS_dom"/>
</dbReference>
<organism evidence="3 4">
    <name type="scientific">Aliiruegeria lutimaris</name>
    <dbReference type="NCBI Taxonomy" id="571298"/>
    <lineage>
        <taxon>Bacteria</taxon>
        <taxon>Pseudomonadati</taxon>
        <taxon>Pseudomonadota</taxon>
        <taxon>Alphaproteobacteria</taxon>
        <taxon>Rhodobacterales</taxon>
        <taxon>Roseobacteraceae</taxon>
        <taxon>Aliiruegeria</taxon>
    </lineage>
</organism>
<dbReference type="STRING" id="571298.SAMN04488026_108418"/>
<feature type="domain" description="Bacterial type II secretion system protein E" evidence="2">
    <location>
        <begin position="112"/>
        <end position="393"/>
    </location>
</feature>
<dbReference type="InterPro" id="IPR027417">
    <property type="entry name" value="P-loop_NTPase"/>
</dbReference>
<sequence length="465" mass="51627">MFKTFSKRPHSEANEKVVQLLPEARTDLGEVRSAPEPAEEVEEFREFLELKSQLHDALLDRMNLSVIDKIEPEVLRREVGALVSQVLSEEGRPMRSEQFKKIVDDLMHEVLGLGPLEPLLSDPAINDILVNGHQNVFVERNGLLERSNARFLDEKHLLRIIDKIVSRVGRRVDEANPWVDARLEDGSRVNAIIRPCSIDGPSISIRKFSKKPLTMNKLVENGALNRSAAEFLQELVAARMNVLISGGTGSGKTTLLNAMSAYINQNERIVTIEDAAELRLQQEHVVRLETRPPNPAGNGAIVQRDLVRNALRMRPDRIIVGEVRGAEAFDMLQAMNTGHDGSMTTVHANSARDALGRIEQMVTMIGLELPLSAVRSQIASGLNFVVQLSRLSDGSRRILAISEIVGMEGDIITMQDLFVFRRKGISEDGQVLGEFMATGMRPFSAERLQAAGVKLPAEMFAAREV</sequence>
<dbReference type="SUPFAM" id="SSF52540">
    <property type="entry name" value="P-loop containing nucleoside triphosphate hydrolases"/>
    <property type="match status" value="1"/>
</dbReference>
<dbReference type="InterPro" id="IPR050921">
    <property type="entry name" value="T4SS_GSP_E_ATPase"/>
</dbReference>
<dbReference type="EMBL" id="FNEK01000084">
    <property type="protein sequence ID" value="SDL41889.1"/>
    <property type="molecule type" value="Genomic_DNA"/>
</dbReference>
<reference evidence="3 4" key="1">
    <citation type="submission" date="2016-10" db="EMBL/GenBank/DDBJ databases">
        <authorList>
            <person name="de Groot N.N."/>
        </authorList>
    </citation>
    <scope>NUCLEOTIDE SEQUENCE [LARGE SCALE GENOMIC DNA]</scope>
    <source>
        <strain evidence="3 4">DSM 25294</strain>
    </source>
</reference>
<dbReference type="Gene3D" id="3.40.50.300">
    <property type="entry name" value="P-loop containing nucleotide triphosphate hydrolases"/>
    <property type="match status" value="1"/>
</dbReference>
<name>A0A1G9JWH2_9RHOB</name>
<dbReference type="OrthoDB" id="9810761at2"/>
<dbReference type="PANTHER" id="PTHR30486:SF15">
    <property type="entry name" value="TYPE II_IV SECRETION SYSTEM ATPASE"/>
    <property type="match status" value="1"/>
</dbReference>
<evidence type="ECO:0000256" key="1">
    <source>
        <dbReference type="ARBA" id="ARBA00006611"/>
    </source>
</evidence>
<dbReference type="Proteomes" id="UP000199382">
    <property type="component" value="Unassembled WGS sequence"/>
</dbReference>